<keyword evidence="1" id="KW-0472">Membrane</keyword>
<feature type="transmembrane region" description="Helical" evidence="1">
    <location>
        <begin position="6"/>
        <end position="24"/>
    </location>
</feature>
<protein>
    <submittedName>
        <fullName evidence="2">Stage V sporulation protein AE</fullName>
    </submittedName>
</protein>
<keyword evidence="1" id="KW-1133">Transmembrane helix</keyword>
<feature type="transmembrane region" description="Helical" evidence="1">
    <location>
        <begin position="92"/>
        <end position="111"/>
    </location>
</feature>
<feature type="transmembrane region" description="Helical" evidence="1">
    <location>
        <begin position="31"/>
        <end position="48"/>
    </location>
</feature>
<organism evidence="2 3">
    <name type="scientific">Lentihominibacter faecis</name>
    <dbReference type="NCBI Taxonomy" id="2764712"/>
    <lineage>
        <taxon>Bacteria</taxon>
        <taxon>Bacillati</taxon>
        <taxon>Bacillota</taxon>
        <taxon>Clostridia</taxon>
        <taxon>Peptostreptococcales</taxon>
        <taxon>Anaerovoracaceae</taxon>
        <taxon>Lentihominibacter</taxon>
    </lineage>
</organism>
<comment type="caution">
    <text evidence="2">The sequence shown here is derived from an EMBL/GenBank/DDBJ whole genome shotgun (WGS) entry which is preliminary data.</text>
</comment>
<keyword evidence="1" id="KW-0812">Transmembrane</keyword>
<gene>
    <name evidence="2" type="primary">spoVAE</name>
    <name evidence="2" type="ORF">H8876_03630</name>
</gene>
<name>A0A923NBN1_9FIRM</name>
<evidence type="ECO:0000256" key="1">
    <source>
        <dbReference type="SAM" id="Phobius"/>
    </source>
</evidence>
<dbReference type="Pfam" id="PF03862">
    <property type="entry name" value="SpoVAC_SpoVAEB"/>
    <property type="match status" value="1"/>
</dbReference>
<dbReference type="PANTHER" id="PTHR38450:SF2">
    <property type="entry name" value="STAGE V SPORULATION PROTEIN AEB"/>
    <property type="match status" value="1"/>
</dbReference>
<dbReference type="InterPro" id="IPR005562">
    <property type="entry name" value="SpoVA"/>
</dbReference>
<dbReference type="InterPro" id="IPR014204">
    <property type="entry name" value="Spore_V_AE"/>
</dbReference>
<dbReference type="AlphaFoldDB" id="A0A923NBN1"/>
<evidence type="ECO:0000313" key="2">
    <source>
        <dbReference type="EMBL" id="MBC5999089.1"/>
    </source>
</evidence>
<keyword evidence="3" id="KW-1185">Reference proteome</keyword>
<evidence type="ECO:0000313" key="3">
    <source>
        <dbReference type="Proteomes" id="UP000644115"/>
    </source>
</evidence>
<proteinExistence type="predicted"/>
<dbReference type="PANTHER" id="PTHR38450">
    <property type="entry name" value="STAGE V SPORULATION PROTEIN AC-RELATED"/>
    <property type="match status" value="1"/>
</dbReference>
<dbReference type="NCBIfam" id="TIGR02839">
    <property type="entry name" value="spore_V_AE"/>
    <property type="match status" value="1"/>
</dbReference>
<reference evidence="2" key="1">
    <citation type="submission" date="2020-08" db="EMBL/GenBank/DDBJ databases">
        <authorList>
            <person name="Liu C."/>
            <person name="Sun Q."/>
        </authorList>
    </citation>
    <scope>NUCLEOTIDE SEQUENCE</scope>
    <source>
        <strain evidence="2">BX16</strain>
    </source>
</reference>
<sequence>MTYLYAFLIGGGICVIGQILMDATKLTAPRVLVILVTAGALLQAFHLYEPLVNLAQTGARVPLPGFGYSLAKGAMEGAKENLLEAVTGGIKAAAGGITVAIGWGYLIALVFNPKSVR</sequence>
<dbReference type="EMBL" id="JACRWC010000049">
    <property type="protein sequence ID" value="MBC5999089.1"/>
    <property type="molecule type" value="Genomic_DNA"/>
</dbReference>
<dbReference type="RefSeq" id="WP_177265600.1">
    <property type="nucleotide sequence ID" value="NZ_JACRWC010000049.1"/>
</dbReference>
<dbReference type="Proteomes" id="UP000644115">
    <property type="component" value="Unassembled WGS sequence"/>
</dbReference>
<accession>A0A923NBN1</accession>